<dbReference type="RefSeq" id="WP_423237228.1">
    <property type="nucleotide sequence ID" value="NZ_UFWZ01000001.1"/>
</dbReference>
<dbReference type="AlphaFoldDB" id="A0A381J775"/>
<sequence length="286" mass="30927">MSKKKISNQRINFEYCDDLIKKFEEVIEKPITKKSSVYYTGVDLGTACVVLAVLDENYKPVAGAYRYADVVRDGMVVDYIGAVRLVRELKEEIEAKLNTELIYAAAAIPPGTDTLDSGAIKNVVQAAGFELTCLLDEPTAANAVLKIENGAVVDIGGGTTGISVLKDGKVVHVVDEATGGTHFSLVISGAYKIDFVKADKFKRDNKNHKELLPVLKPVVEKVASIITNNIRNYSVDEISLVGGTCCLTGIEGIIEKSTGIYTHKPKNPMFVTPLGIALSCTQDIIE</sequence>
<proteinExistence type="predicted"/>
<dbReference type="Gene3D" id="3.30.420.40">
    <property type="match status" value="2"/>
</dbReference>
<dbReference type="NCBIfam" id="TIGR02529">
    <property type="entry name" value="EutJ"/>
    <property type="match status" value="1"/>
</dbReference>
<keyword evidence="2" id="KW-1185">Reference proteome</keyword>
<dbReference type="Pfam" id="PF11104">
    <property type="entry name" value="PilM_2"/>
    <property type="match status" value="1"/>
</dbReference>
<reference evidence="1 2" key="1">
    <citation type="submission" date="2018-06" db="EMBL/GenBank/DDBJ databases">
        <authorList>
            <consortium name="Pathogen Informatics"/>
            <person name="Doyle S."/>
        </authorList>
    </citation>
    <scope>NUCLEOTIDE SEQUENCE [LARGE SCALE GENOMIC DNA]</scope>
    <source>
        <strain evidence="1 2">NCTC9836</strain>
    </source>
</reference>
<dbReference type="Proteomes" id="UP000254664">
    <property type="component" value="Unassembled WGS sequence"/>
</dbReference>
<dbReference type="PANTHER" id="PTHR32432:SF3">
    <property type="entry name" value="ETHANOLAMINE UTILIZATION PROTEIN EUTJ"/>
    <property type="match status" value="1"/>
</dbReference>
<dbReference type="InterPro" id="IPR043129">
    <property type="entry name" value="ATPase_NBD"/>
</dbReference>
<name>A0A381J775_9CLOT</name>
<dbReference type="SUPFAM" id="SSF53067">
    <property type="entry name" value="Actin-like ATPase domain"/>
    <property type="match status" value="2"/>
</dbReference>
<protein>
    <submittedName>
        <fullName evidence="1">Ethanolamine utilization protein EutJ</fullName>
    </submittedName>
</protein>
<dbReference type="EMBL" id="UFWZ01000001">
    <property type="protein sequence ID" value="SUY46548.1"/>
    <property type="molecule type" value="Genomic_DNA"/>
</dbReference>
<dbReference type="InterPro" id="IPR050696">
    <property type="entry name" value="FtsA/MreB"/>
</dbReference>
<dbReference type="PANTHER" id="PTHR32432">
    <property type="entry name" value="CELL DIVISION PROTEIN FTSA-RELATED"/>
    <property type="match status" value="1"/>
</dbReference>
<evidence type="ECO:0000313" key="2">
    <source>
        <dbReference type="Proteomes" id="UP000254664"/>
    </source>
</evidence>
<dbReference type="CDD" id="cd24047">
    <property type="entry name" value="ASKHA_NBD_EutJ"/>
    <property type="match status" value="1"/>
</dbReference>
<organism evidence="1 2">
    <name type="scientific">Clostridium putrefaciens</name>
    <dbReference type="NCBI Taxonomy" id="99675"/>
    <lineage>
        <taxon>Bacteria</taxon>
        <taxon>Bacillati</taxon>
        <taxon>Bacillota</taxon>
        <taxon>Clostridia</taxon>
        <taxon>Eubacteriales</taxon>
        <taxon>Clostridiaceae</taxon>
        <taxon>Clostridium</taxon>
    </lineage>
</organism>
<dbReference type="InterPro" id="IPR013366">
    <property type="entry name" value="EutJ"/>
</dbReference>
<gene>
    <name evidence="1" type="ORF">NCTC9836_00844</name>
</gene>
<accession>A0A381J775</accession>
<evidence type="ECO:0000313" key="1">
    <source>
        <dbReference type="EMBL" id="SUY46548.1"/>
    </source>
</evidence>
<dbReference type="NCBIfam" id="NF011660">
    <property type="entry name" value="PRK15080.1"/>
    <property type="match status" value="1"/>
</dbReference>
<dbReference type="InterPro" id="IPR005883">
    <property type="entry name" value="PilM"/>
</dbReference>